<keyword evidence="4 6" id="KW-1133">Transmembrane helix</keyword>
<protein>
    <recommendedName>
        <fullName evidence="10">Protein root UVB sensitive 3</fullName>
    </recommendedName>
</protein>
<evidence type="ECO:0000256" key="2">
    <source>
        <dbReference type="ARBA" id="ARBA00007558"/>
    </source>
</evidence>
<feature type="domain" description="Root UVB sensitive protein C-terminal" evidence="8">
    <location>
        <begin position="288"/>
        <end position="391"/>
    </location>
</feature>
<dbReference type="EMBL" id="GHES01037520">
    <property type="protein sequence ID" value="MPA68079.1"/>
    <property type="molecule type" value="Transcribed_RNA"/>
</dbReference>
<dbReference type="Pfam" id="PF04884">
    <property type="entry name" value="UVB_sens_prot"/>
    <property type="match status" value="1"/>
</dbReference>
<evidence type="ECO:0000256" key="3">
    <source>
        <dbReference type="ARBA" id="ARBA00022692"/>
    </source>
</evidence>
<dbReference type="GO" id="GO:0016020">
    <property type="term" value="C:membrane"/>
    <property type="evidence" value="ECO:0007669"/>
    <property type="project" value="UniProtKB-SubCell"/>
</dbReference>
<dbReference type="PANTHER" id="PTHR12770">
    <property type="entry name" value="RUS1 FAMILY PROTEIN C16ORF58"/>
    <property type="match status" value="1"/>
</dbReference>
<evidence type="ECO:0008006" key="10">
    <source>
        <dbReference type="Google" id="ProtNLM"/>
    </source>
</evidence>
<evidence type="ECO:0000256" key="5">
    <source>
        <dbReference type="ARBA" id="ARBA00023136"/>
    </source>
</evidence>
<feature type="transmembrane region" description="Helical" evidence="6">
    <location>
        <begin position="157"/>
        <end position="181"/>
    </location>
</feature>
<evidence type="ECO:0000256" key="4">
    <source>
        <dbReference type="ARBA" id="ARBA00022989"/>
    </source>
</evidence>
<dbReference type="InterPro" id="IPR054549">
    <property type="entry name" value="UVB_sens_RUS_dom"/>
</dbReference>
<gene>
    <name evidence="9" type="ORF">Din_037520</name>
</gene>
<dbReference type="Pfam" id="PF24160">
    <property type="entry name" value="UVB_sens_C"/>
    <property type="match status" value="1"/>
</dbReference>
<dbReference type="PANTHER" id="PTHR12770:SF31">
    <property type="entry name" value="RUS FAMILY MEMBER 1"/>
    <property type="match status" value="1"/>
</dbReference>
<dbReference type="InterPro" id="IPR006968">
    <property type="entry name" value="RUS_fam"/>
</dbReference>
<dbReference type="InterPro" id="IPR055412">
    <property type="entry name" value="UVB_sens_C"/>
</dbReference>
<evidence type="ECO:0000259" key="8">
    <source>
        <dbReference type="Pfam" id="PF24160"/>
    </source>
</evidence>
<keyword evidence="5 6" id="KW-0472">Membrane</keyword>
<feature type="domain" description="Protein root UVB sensitive/RUS" evidence="7">
    <location>
        <begin position="52"/>
        <end position="285"/>
    </location>
</feature>
<evidence type="ECO:0000256" key="6">
    <source>
        <dbReference type="SAM" id="Phobius"/>
    </source>
</evidence>
<evidence type="ECO:0000313" key="9">
    <source>
        <dbReference type="EMBL" id="MPA68079.1"/>
    </source>
</evidence>
<evidence type="ECO:0000256" key="1">
    <source>
        <dbReference type="ARBA" id="ARBA00004370"/>
    </source>
</evidence>
<reference evidence="9" key="1">
    <citation type="submission" date="2019-08" db="EMBL/GenBank/DDBJ databases">
        <title>Reference gene set and small RNA set construction with multiple tissues from Davidia involucrata Baill.</title>
        <authorList>
            <person name="Yang H."/>
            <person name="Zhou C."/>
            <person name="Li G."/>
            <person name="Wang J."/>
            <person name="Gao P."/>
            <person name="Wang M."/>
            <person name="Wang R."/>
            <person name="Zhao Y."/>
        </authorList>
    </citation>
    <scope>NUCLEOTIDE SEQUENCE</scope>
    <source>
        <tissue evidence="9">Mixed with DoveR01_LX</tissue>
    </source>
</reference>
<feature type="transmembrane region" description="Helical" evidence="6">
    <location>
        <begin position="231"/>
        <end position="256"/>
    </location>
</feature>
<dbReference type="AlphaFoldDB" id="A0A5B7BGW6"/>
<comment type="subcellular location">
    <subcellularLocation>
        <location evidence="1">Membrane</location>
    </subcellularLocation>
</comment>
<keyword evidence="3 6" id="KW-0812">Transmembrane</keyword>
<sequence>MEATGAEDKEEWSEIVVEEWRGSSSTKLSRTATITASPSLSIRRSGSRFTLVWRPILEAFVPEGFPSSVTPDYVPFQIWDSLQGLSTYIRTMLSTQALLSAIGVGEKSATVIGATFQWFLRDLTGMLGGILFTFYQGSNLDSNAKMWRLVADLMNDLGMLMDLLSPLFPSAFVFIVCLGSLSRSFTGVASGATRAALTQHFALQNNAADISAKEGSQETAATMIGMALGMLLARILMGHSLAIWLSFLSLTMFHMYANYKAVRCLSLTTLNCERSSILLLHFVETGQVLSPEQVSVMEHVLPLWTTSWGSKNVKFLHTRVRLGVRVSSLNLMEMVGLLRSARSQYRKAKYLLFEQKGIINIVMHKDSTASDVLKAFINALVMANILNKVKSAHSESQLWMDKHYEDFVLKLQSSRWKAERLLSHSVIWRANWICGSMEEKTD</sequence>
<name>A0A5B7BGW6_DAVIN</name>
<accession>A0A5B7BGW6</accession>
<evidence type="ECO:0000259" key="7">
    <source>
        <dbReference type="Pfam" id="PF04884"/>
    </source>
</evidence>
<organism evidence="9">
    <name type="scientific">Davidia involucrata</name>
    <name type="common">Dove tree</name>
    <dbReference type="NCBI Taxonomy" id="16924"/>
    <lineage>
        <taxon>Eukaryota</taxon>
        <taxon>Viridiplantae</taxon>
        <taxon>Streptophyta</taxon>
        <taxon>Embryophyta</taxon>
        <taxon>Tracheophyta</taxon>
        <taxon>Spermatophyta</taxon>
        <taxon>Magnoliopsida</taxon>
        <taxon>eudicotyledons</taxon>
        <taxon>Gunneridae</taxon>
        <taxon>Pentapetalae</taxon>
        <taxon>asterids</taxon>
        <taxon>Cornales</taxon>
        <taxon>Nyssaceae</taxon>
        <taxon>Davidia</taxon>
    </lineage>
</organism>
<proteinExistence type="inferred from homology"/>
<comment type="similarity">
    <text evidence="2">Belongs to the RUS1 family.</text>
</comment>